<dbReference type="AlphaFoldDB" id="A0AA35YXL9"/>
<keyword evidence="3" id="KW-1185">Reference proteome</keyword>
<proteinExistence type="predicted"/>
<dbReference type="Proteomes" id="UP001177003">
    <property type="component" value="Chromosome 4"/>
</dbReference>
<feature type="compositionally biased region" description="Basic and acidic residues" evidence="1">
    <location>
        <begin position="127"/>
        <end position="141"/>
    </location>
</feature>
<accession>A0AA35YXL9</accession>
<name>A0AA35YXL9_LACSI</name>
<evidence type="ECO:0000313" key="2">
    <source>
        <dbReference type="EMBL" id="CAI9282029.1"/>
    </source>
</evidence>
<evidence type="ECO:0000256" key="1">
    <source>
        <dbReference type="SAM" id="MobiDB-lite"/>
    </source>
</evidence>
<feature type="region of interest" description="Disordered" evidence="1">
    <location>
        <begin position="97"/>
        <end position="164"/>
    </location>
</feature>
<dbReference type="EMBL" id="OX465080">
    <property type="protein sequence ID" value="CAI9282029.1"/>
    <property type="molecule type" value="Genomic_DNA"/>
</dbReference>
<feature type="compositionally biased region" description="Acidic residues" evidence="1">
    <location>
        <begin position="144"/>
        <end position="156"/>
    </location>
</feature>
<gene>
    <name evidence="2" type="ORF">LSALG_LOCUS21692</name>
</gene>
<organism evidence="2 3">
    <name type="scientific">Lactuca saligna</name>
    <name type="common">Willowleaf lettuce</name>
    <dbReference type="NCBI Taxonomy" id="75948"/>
    <lineage>
        <taxon>Eukaryota</taxon>
        <taxon>Viridiplantae</taxon>
        <taxon>Streptophyta</taxon>
        <taxon>Embryophyta</taxon>
        <taxon>Tracheophyta</taxon>
        <taxon>Spermatophyta</taxon>
        <taxon>Magnoliopsida</taxon>
        <taxon>eudicotyledons</taxon>
        <taxon>Gunneridae</taxon>
        <taxon>Pentapetalae</taxon>
        <taxon>asterids</taxon>
        <taxon>campanulids</taxon>
        <taxon>Asterales</taxon>
        <taxon>Asteraceae</taxon>
        <taxon>Cichorioideae</taxon>
        <taxon>Cichorieae</taxon>
        <taxon>Lactucinae</taxon>
        <taxon>Lactuca</taxon>
    </lineage>
</organism>
<reference evidence="2" key="1">
    <citation type="submission" date="2023-04" db="EMBL/GenBank/DDBJ databases">
        <authorList>
            <person name="Vijverberg K."/>
            <person name="Xiong W."/>
            <person name="Schranz E."/>
        </authorList>
    </citation>
    <scope>NUCLEOTIDE SEQUENCE</scope>
</reference>
<protein>
    <submittedName>
        <fullName evidence="2">Uncharacterized protein</fullName>
    </submittedName>
</protein>
<sequence length="164" mass="18276">MNTQGSHSFSISSKIMDALDLKTEKVKVLTVNLDNVEKHVNDLLSEKVAMKSYIAEVIGMLSDIIETRDSMITITVKKHLAKKLRLVFAMLNRLEGVPESGSIPKQGGEGVPHSKNKNTKPSVKQTVKSESEPKGKEKLFSEESIVDNSEDEEPDENELKRRKA</sequence>
<evidence type="ECO:0000313" key="3">
    <source>
        <dbReference type="Proteomes" id="UP001177003"/>
    </source>
</evidence>